<sequence length="199" mass="22095">MKLDLRSIDSKHAYKLLIGSVVPRPIAWVSTINDKGDNNLAPYSFFTVASRNPPMLCISISPGIEEREGTIKDTLSNIRSQKQLVINIVPSLLGNEMQKTAEHVPSKVDEFKAAGLTPAKSTIVNPPRVEEAPISIELELNQILELGSDHLVIANVVHYHIQDEYYLGDYKVDVEKVGFLARLAGDYGEINNIHQLPKL</sequence>
<dbReference type="SMART" id="SM00903">
    <property type="entry name" value="Flavin_Reduct"/>
    <property type="match status" value="1"/>
</dbReference>
<keyword evidence="2" id="KW-0285">Flavoprotein</keyword>
<dbReference type="RefSeq" id="WP_209478820.1">
    <property type="nucleotide sequence ID" value="NZ_JAGGKK010000001.1"/>
</dbReference>
<name>A0ABS4H8H4_9BACI</name>
<dbReference type="Gene3D" id="2.30.110.10">
    <property type="entry name" value="Electron Transport, Fmn-binding Protein, Chain A"/>
    <property type="match status" value="1"/>
</dbReference>
<dbReference type="InterPro" id="IPR002563">
    <property type="entry name" value="Flavin_Rdtase-like_dom"/>
</dbReference>
<evidence type="ECO:0000256" key="3">
    <source>
        <dbReference type="ARBA" id="ARBA00022643"/>
    </source>
</evidence>
<feature type="domain" description="Flavin reductase like" evidence="5">
    <location>
        <begin position="19"/>
        <end position="172"/>
    </location>
</feature>
<dbReference type="PANTHER" id="PTHR33798:SF5">
    <property type="entry name" value="FLAVIN REDUCTASE LIKE DOMAIN-CONTAINING PROTEIN"/>
    <property type="match status" value="1"/>
</dbReference>
<evidence type="ECO:0000256" key="2">
    <source>
        <dbReference type="ARBA" id="ARBA00022630"/>
    </source>
</evidence>
<keyword evidence="3" id="KW-0288">FMN</keyword>
<evidence type="ECO:0000259" key="5">
    <source>
        <dbReference type="SMART" id="SM00903"/>
    </source>
</evidence>
<protein>
    <submittedName>
        <fullName evidence="6">Flavin reductase (DIM6/NTAB) family NADH-FMN oxidoreductase RutF</fullName>
    </submittedName>
</protein>
<comment type="cofactor">
    <cofactor evidence="1">
        <name>FMN</name>
        <dbReference type="ChEBI" id="CHEBI:58210"/>
    </cofactor>
</comment>
<dbReference type="InterPro" id="IPR012349">
    <property type="entry name" value="Split_barrel_FMN-bd"/>
</dbReference>
<gene>
    <name evidence="6" type="ORF">J2Z82_000081</name>
</gene>
<keyword evidence="7" id="KW-1185">Reference proteome</keyword>
<accession>A0ABS4H8H4</accession>
<evidence type="ECO:0000313" key="7">
    <source>
        <dbReference type="Proteomes" id="UP001519328"/>
    </source>
</evidence>
<evidence type="ECO:0000256" key="1">
    <source>
        <dbReference type="ARBA" id="ARBA00001917"/>
    </source>
</evidence>
<dbReference type="Proteomes" id="UP001519328">
    <property type="component" value="Unassembled WGS sequence"/>
</dbReference>
<dbReference type="SUPFAM" id="SSF50475">
    <property type="entry name" value="FMN-binding split barrel"/>
    <property type="match status" value="1"/>
</dbReference>
<evidence type="ECO:0000256" key="4">
    <source>
        <dbReference type="ARBA" id="ARBA00038054"/>
    </source>
</evidence>
<comment type="caution">
    <text evidence="6">The sequence shown here is derived from an EMBL/GenBank/DDBJ whole genome shotgun (WGS) entry which is preliminary data.</text>
</comment>
<dbReference type="PANTHER" id="PTHR33798">
    <property type="entry name" value="FLAVOPROTEIN OXYGENASE"/>
    <property type="match status" value="1"/>
</dbReference>
<reference evidence="6 7" key="1">
    <citation type="submission" date="2021-03" db="EMBL/GenBank/DDBJ databases">
        <title>Genomic Encyclopedia of Type Strains, Phase IV (KMG-IV): sequencing the most valuable type-strain genomes for metagenomic binning, comparative biology and taxonomic classification.</title>
        <authorList>
            <person name="Goeker M."/>
        </authorList>
    </citation>
    <scope>NUCLEOTIDE SEQUENCE [LARGE SCALE GENOMIC DNA]</scope>
    <source>
        <strain evidence="6 7">DSM 21085</strain>
    </source>
</reference>
<organism evidence="6 7">
    <name type="scientific">Virgibacillus litoralis</name>
    <dbReference type="NCBI Taxonomy" id="578221"/>
    <lineage>
        <taxon>Bacteria</taxon>
        <taxon>Bacillati</taxon>
        <taxon>Bacillota</taxon>
        <taxon>Bacilli</taxon>
        <taxon>Bacillales</taxon>
        <taxon>Bacillaceae</taxon>
        <taxon>Virgibacillus</taxon>
    </lineage>
</organism>
<proteinExistence type="inferred from homology"/>
<dbReference type="EMBL" id="JAGGKK010000001">
    <property type="protein sequence ID" value="MBP1947158.1"/>
    <property type="molecule type" value="Genomic_DNA"/>
</dbReference>
<dbReference type="Pfam" id="PF01613">
    <property type="entry name" value="Flavin_Reduct"/>
    <property type="match status" value="1"/>
</dbReference>
<comment type="similarity">
    <text evidence="4">Belongs to the flavoredoxin family.</text>
</comment>
<evidence type="ECO:0000313" key="6">
    <source>
        <dbReference type="EMBL" id="MBP1947158.1"/>
    </source>
</evidence>